<evidence type="ECO:0000259" key="1">
    <source>
        <dbReference type="Pfam" id="PF04717"/>
    </source>
</evidence>
<evidence type="ECO:0000313" key="2">
    <source>
        <dbReference type="EMBL" id="GAG27236.1"/>
    </source>
</evidence>
<sequence>CDEIGNAYIQAEGTCVGSPRVSAGATVTLEGIGKRFSGDYWITRAVHRYKEGDYETWFEVSGRRSNTLGQLLGTKGSSGNSVVVGIVTQNKHPEGLPQVKVKFPSISEDEESAWARLVSPMAGNGRGFEFIPEIDDEVLVAFEYGDIHRPYILGALWNGKDKPPEGSDKLVGGSGKVDKRIIKSRSGHTITLDDTQGKEKISIVDKTGNNSIEIDSKSDAMAITIKADKKIEIGTGGGHKVILDDTAGTLDVVDKTGKNS</sequence>
<protein>
    <recommendedName>
        <fullName evidence="1">Gp5/Type VI secretion system Vgr protein OB-fold domain-containing protein</fullName>
    </recommendedName>
</protein>
<proteinExistence type="predicted"/>
<dbReference type="InterPro" id="IPR037026">
    <property type="entry name" value="Vgr_OB-fold_dom_sf"/>
</dbReference>
<reference evidence="2" key="1">
    <citation type="journal article" date="2014" name="Front. Microbiol.">
        <title>High frequency of phylogenetically diverse reductive dehalogenase-homologous genes in deep subseafloor sedimentary metagenomes.</title>
        <authorList>
            <person name="Kawai M."/>
            <person name="Futagami T."/>
            <person name="Toyoda A."/>
            <person name="Takaki Y."/>
            <person name="Nishi S."/>
            <person name="Hori S."/>
            <person name="Arai W."/>
            <person name="Tsubouchi T."/>
            <person name="Morono Y."/>
            <person name="Uchiyama I."/>
            <person name="Ito T."/>
            <person name="Fujiyama A."/>
            <person name="Inagaki F."/>
            <person name="Takami H."/>
        </authorList>
    </citation>
    <scope>NUCLEOTIDE SEQUENCE</scope>
    <source>
        <strain evidence="2">Expedition CK06-06</strain>
    </source>
</reference>
<feature type="non-terminal residue" evidence="2">
    <location>
        <position position="260"/>
    </location>
</feature>
<gene>
    <name evidence="2" type="ORF">S01H1_52029</name>
</gene>
<dbReference type="AlphaFoldDB" id="X0XQS3"/>
<comment type="caution">
    <text evidence="2">The sequence shown here is derived from an EMBL/GenBank/DDBJ whole genome shotgun (WGS) entry which is preliminary data.</text>
</comment>
<dbReference type="SUPFAM" id="SSF69349">
    <property type="entry name" value="Phage fibre proteins"/>
    <property type="match status" value="1"/>
</dbReference>
<dbReference type="Gene3D" id="2.40.50.230">
    <property type="entry name" value="Gp5 N-terminal domain"/>
    <property type="match status" value="1"/>
</dbReference>
<name>X0XQS3_9ZZZZ</name>
<accession>X0XQS3</accession>
<feature type="non-terminal residue" evidence="2">
    <location>
        <position position="1"/>
    </location>
</feature>
<dbReference type="InterPro" id="IPR006531">
    <property type="entry name" value="Gp5/Vgr_OB"/>
</dbReference>
<feature type="domain" description="Gp5/Type VI secretion system Vgr protein OB-fold" evidence="1">
    <location>
        <begin position="84"/>
        <end position="157"/>
    </location>
</feature>
<dbReference type="SUPFAM" id="SSF69255">
    <property type="entry name" value="gp5 N-terminal domain-like"/>
    <property type="match status" value="1"/>
</dbReference>
<dbReference type="EMBL" id="BARS01033610">
    <property type="protein sequence ID" value="GAG27236.1"/>
    <property type="molecule type" value="Genomic_DNA"/>
</dbReference>
<dbReference type="Pfam" id="PF04717">
    <property type="entry name" value="Phage_base_V"/>
    <property type="match status" value="1"/>
</dbReference>
<dbReference type="Gene3D" id="3.10.450.190">
    <property type="match status" value="1"/>
</dbReference>
<organism evidence="2">
    <name type="scientific">marine sediment metagenome</name>
    <dbReference type="NCBI Taxonomy" id="412755"/>
    <lineage>
        <taxon>unclassified sequences</taxon>
        <taxon>metagenomes</taxon>
        <taxon>ecological metagenomes</taxon>
    </lineage>
</organism>